<dbReference type="EMBL" id="UYRV01002479">
    <property type="protein sequence ID" value="VDK48756.1"/>
    <property type="molecule type" value="Genomic_DNA"/>
</dbReference>
<sequence>MYSVKDTASVDMGEAAVPGEKVLKEKASFTTQEDQILESEFEIVDIPYDDEKEKEKEAAPQVDEAAREAALAVASAIMENLLQESYVEYGEVQRRTSDAQKKESGATTPLSEQFEEIAEINIELPSDEESPSPMEKQKHEETLIELSCEEHDYVKLLVQESIDAAMKDLTALSQEPQSPLEPATSGQPTEAPEIQIEEATKAEPTPALELLKAHAEEVLVPLELHRDQTSYSTEISIPRARKCKLTVFLTFDEGYDSLPIQEVQLQIEFQKPPQSETTEQILSQIMYEDDGESDTWLFIKVQSCP</sequence>
<evidence type="ECO:0000313" key="2">
    <source>
        <dbReference type="EMBL" id="VDK48756.1"/>
    </source>
</evidence>
<evidence type="ECO:0000313" key="3">
    <source>
        <dbReference type="Proteomes" id="UP000271889"/>
    </source>
</evidence>
<organism evidence="2 3">
    <name type="scientific">Cylicostephanus goldi</name>
    <name type="common">Nematode worm</name>
    <dbReference type="NCBI Taxonomy" id="71465"/>
    <lineage>
        <taxon>Eukaryota</taxon>
        <taxon>Metazoa</taxon>
        <taxon>Ecdysozoa</taxon>
        <taxon>Nematoda</taxon>
        <taxon>Chromadorea</taxon>
        <taxon>Rhabditida</taxon>
        <taxon>Rhabditina</taxon>
        <taxon>Rhabditomorpha</taxon>
        <taxon>Strongyloidea</taxon>
        <taxon>Strongylidae</taxon>
        <taxon>Cylicostephanus</taxon>
    </lineage>
</organism>
<keyword evidence="3" id="KW-1185">Reference proteome</keyword>
<dbReference type="AlphaFoldDB" id="A0A3P6QB58"/>
<reference evidence="2 3" key="1">
    <citation type="submission" date="2018-11" db="EMBL/GenBank/DDBJ databases">
        <authorList>
            <consortium name="Pathogen Informatics"/>
        </authorList>
    </citation>
    <scope>NUCLEOTIDE SEQUENCE [LARGE SCALE GENOMIC DNA]</scope>
</reference>
<dbReference type="Proteomes" id="UP000271889">
    <property type="component" value="Unassembled WGS sequence"/>
</dbReference>
<proteinExistence type="predicted"/>
<feature type="region of interest" description="Disordered" evidence="1">
    <location>
        <begin position="92"/>
        <end position="114"/>
    </location>
</feature>
<evidence type="ECO:0000256" key="1">
    <source>
        <dbReference type="SAM" id="MobiDB-lite"/>
    </source>
</evidence>
<gene>
    <name evidence="2" type="ORF">CGOC_LOCUS1359</name>
</gene>
<name>A0A3P6QB58_CYLGO</name>
<protein>
    <submittedName>
        <fullName evidence="2">Uncharacterized protein</fullName>
    </submittedName>
</protein>
<accession>A0A3P6QB58</accession>
<dbReference type="OrthoDB" id="5865883at2759"/>
<feature type="compositionally biased region" description="Basic and acidic residues" evidence="1">
    <location>
        <begin position="92"/>
        <end position="104"/>
    </location>
</feature>